<name>A0A2U3QGH6_9BACT</name>
<evidence type="ECO:0000313" key="2">
    <source>
        <dbReference type="Proteomes" id="UP000245125"/>
    </source>
</evidence>
<protein>
    <submittedName>
        <fullName evidence="1">Uncharacterized protein</fullName>
    </submittedName>
</protein>
<accession>A0A2U3QGH6</accession>
<dbReference type="EMBL" id="OUUY01000070">
    <property type="protein sequence ID" value="SPQ00503.1"/>
    <property type="molecule type" value="Genomic_DNA"/>
</dbReference>
<proteinExistence type="predicted"/>
<dbReference type="Proteomes" id="UP000245125">
    <property type="component" value="Unassembled WGS sequence"/>
</dbReference>
<sequence>MEEDDDLEEVDNLVDLIEYLETATKQEIQELLMFMVDLRLQTEGQRREQPLPRN</sequence>
<reference evidence="2" key="1">
    <citation type="submission" date="2018-03" db="EMBL/GenBank/DDBJ databases">
        <authorList>
            <person name="Zecchin S."/>
        </authorList>
    </citation>
    <scope>NUCLEOTIDE SEQUENCE [LARGE SCALE GENOMIC DNA]</scope>
</reference>
<dbReference type="AlphaFoldDB" id="A0A2U3QGH6"/>
<keyword evidence="2" id="KW-1185">Reference proteome</keyword>
<gene>
    <name evidence="1" type="ORF">NBG4_250035</name>
</gene>
<evidence type="ECO:0000313" key="1">
    <source>
        <dbReference type="EMBL" id="SPQ00503.1"/>
    </source>
</evidence>
<organism evidence="1 2">
    <name type="scientific">Candidatus Sulfobium mesophilum</name>
    <dbReference type="NCBI Taxonomy" id="2016548"/>
    <lineage>
        <taxon>Bacteria</taxon>
        <taxon>Pseudomonadati</taxon>
        <taxon>Nitrospirota</taxon>
        <taxon>Nitrospiria</taxon>
        <taxon>Nitrospirales</taxon>
        <taxon>Nitrospiraceae</taxon>
        <taxon>Candidatus Sulfobium</taxon>
    </lineage>
</organism>